<feature type="non-terminal residue" evidence="1">
    <location>
        <position position="60"/>
    </location>
</feature>
<dbReference type="AlphaFoldDB" id="A0A9N9J1S4"/>
<comment type="caution">
    <text evidence="1">The sequence shown here is derived from an EMBL/GenBank/DDBJ whole genome shotgun (WGS) entry which is preliminary data.</text>
</comment>
<dbReference type="OrthoDB" id="2449403at2759"/>
<keyword evidence="2" id="KW-1185">Reference proteome</keyword>
<dbReference type="Proteomes" id="UP000789396">
    <property type="component" value="Unassembled WGS sequence"/>
</dbReference>
<name>A0A9N9J1S4_9GLOM</name>
<accession>A0A9N9J1S4</accession>
<reference evidence="1" key="1">
    <citation type="submission" date="2021-06" db="EMBL/GenBank/DDBJ databases">
        <authorList>
            <person name="Kallberg Y."/>
            <person name="Tangrot J."/>
            <person name="Rosling A."/>
        </authorList>
    </citation>
    <scope>NUCLEOTIDE SEQUENCE</scope>
    <source>
        <strain evidence="1">IN212</strain>
    </source>
</reference>
<gene>
    <name evidence="1" type="ORF">RFULGI_LOCUS14329</name>
</gene>
<organism evidence="1 2">
    <name type="scientific">Racocetra fulgida</name>
    <dbReference type="NCBI Taxonomy" id="60492"/>
    <lineage>
        <taxon>Eukaryota</taxon>
        <taxon>Fungi</taxon>
        <taxon>Fungi incertae sedis</taxon>
        <taxon>Mucoromycota</taxon>
        <taxon>Glomeromycotina</taxon>
        <taxon>Glomeromycetes</taxon>
        <taxon>Diversisporales</taxon>
        <taxon>Gigasporaceae</taxon>
        <taxon>Racocetra</taxon>
    </lineage>
</organism>
<dbReference type="EMBL" id="CAJVPZ010041242">
    <property type="protein sequence ID" value="CAG8761265.1"/>
    <property type="molecule type" value="Genomic_DNA"/>
</dbReference>
<feature type="non-terminal residue" evidence="1">
    <location>
        <position position="1"/>
    </location>
</feature>
<evidence type="ECO:0000313" key="1">
    <source>
        <dbReference type="EMBL" id="CAG8761265.1"/>
    </source>
</evidence>
<evidence type="ECO:0000313" key="2">
    <source>
        <dbReference type="Proteomes" id="UP000789396"/>
    </source>
</evidence>
<proteinExistence type="predicted"/>
<sequence>EQFEALYRAEPIDLEAAEALMDDLPLVSQQQNTALIKEISLQEITETINKLPNYKAPGPD</sequence>
<protein>
    <submittedName>
        <fullName evidence="1">18675_t:CDS:1</fullName>
    </submittedName>
</protein>